<reference evidence="8 9" key="1">
    <citation type="submission" date="2015-01" db="EMBL/GenBank/DDBJ databases">
        <title>Desulfovibrio sp. JC271 draft genome sequence.</title>
        <authorList>
            <person name="Shivani Y."/>
            <person name="Subhash Y."/>
            <person name="Sasikala C."/>
            <person name="Ramana C.V."/>
        </authorList>
    </citation>
    <scope>NUCLEOTIDE SEQUENCE [LARGE SCALE GENOMIC DNA]</scope>
    <source>
        <strain evidence="8 9">JC271</strain>
    </source>
</reference>
<dbReference type="AlphaFoldDB" id="A0A1B7XEQ2"/>
<evidence type="ECO:0000259" key="7">
    <source>
        <dbReference type="Pfam" id="PF08281"/>
    </source>
</evidence>
<accession>A0A1B7XEQ2</accession>
<comment type="similarity">
    <text evidence="1">Belongs to the sigma-70 factor family. ECF subfamily.</text>
</comment>
<dbReference type="Pfam" id="PF04542">
    <property type="entry name" value="Sigma70_r2"/>
    <property type="match status" value="1"/>
</dbReference>
<gene>
    <name evidence="8" type="ORF">SP90_06680</name>
</gene>
<dbReference type="InterPro" id="IPR013249">
    <property type="entry name" value="RNA_pol_sigma70_r4_t2"/>
</dbReference>
<dbReference type="NCBIfam" id="TIGR02937">
    <property type="entry name" value="sigma70-ECF"/>
    <property type="match status" value="1"/>
</dbReference>
<dbReference type="InterPro" id="IPR039425">
    <property type="entry name" value="RNA_pol_sigma-70-like"/>
</dbReference>
<dbReference type="PANTHER" id="PTHR43133">
    <property type="entry name" value="RNA POLYMERASE ECF-TYPE SIGMA FACTO"/>
    <property type="match status" value="1"/>
</dbReference>
<dbReference type="Gene3D" id="1.10.10.10">
    <property type="entry name" value="Winged helix-like DNA-binding domain superfamily/Winged helix DNA-binding domain"/>
    <property type="match status" value="1"/>
</dbReference>
<organism evidence="8 9">
    <name type="scientific">Halodesulfovibrio spirochaetisodalis</name>
    <dbReference type="NCBI Taxonomy" id="1560234"/>
    <lineage>
        <taxon>Bacteria</taxon>
        <taxon>Pseudomonadati</taxon>
        <taxon>Thermodesulfobacteriota</taxon>
        <taxon>Desulfovibrionia</taxon>
        <taxon>Desulfovibrionales</taxon>
        <taxon>Desulfovibrionaceae</taxon>
        <taxon>Halodesulfovibrio</taxon>
    </lineage>
</organism>
<evidence type="ECO:0000313" key="9">
    <source>
        <dbReference type="Proteomes" id="UP000091979"/>
    </source>
</evidence>
<sequence length="195" mass="22015">MTSVLDDWIIISAVLEGDTAAYAQIIDRHTQHVSTLVGKHVPFQHVAEVSHETFVRAYRSLGSYTPEKPFKRWLSAIAIRSSTDFWRAHYRKKETPLSEFTDDSAQWLDAVCLADSENEFDRLSKAQEAKEVLEMVLGSLRPLDRMALVMTQLEGYSGKETAELLGISSASVKVRVFRAKHGLKTLLKKHGIERA</sequence>
<dbReference type="InterPro" id="IPR007627">
    <property type="entry name" value="RNA_pol_sigma70_r2"/>
</dbReference>
<evidence type="ECO:0000259" key="6">
    <source>
        <dbReference type="Pfam" id="PF04542"/>
    </source>
</evidence>
<dbReference type="SUPFAM" id="SSF88659">
    <property type="entry name" value="Sigma3 and sigma4 domains of RNA polymerase sigma factors"/>
    <property type="match status" value="1"/>
</dbReference>
<dbReference type="PATRIC" id="fig|1560234.3.peg.3311"/>
<evidence type="ECO:0000313" key="8">
    <source>
        <dbReference type="EMBL" id="OBQ52653.1"/>
    </source>
</evidence>
<name>A0A1B7XEQ2_9BACT</name>
<evidence type="ECO:0000256" key="4">
    <source>
        <dbReference type="ARBA" id="ARBA00023125"/>
    </source>
</evidence>
<keyword evidence="3" id="KW-0731">Sigma factor</keyword>
<comment type="caution">
    <text evidence="8">The sequence shown here is derived from an EMBL/GenBank/DDBJ whole genome shotgun (WGS) entry which is preliminary data.</text>
</comment>
<dbReference type="GO" id="GO:0006352">
    <property type="term" value="P:DNA-templated transcription initiation"/>
    <property type="evidence" value="ECO:0007669"/>
    <property type="project" value="InterPro"/>
</dbReference>
<dbReference type="GO" id="GO:0016987">
    <property type="term" value="F:sigma factor activity"/>
    <property type="evidence" value="ECO:0007669"/>
    <property type="project" value="UniProtKB-KW"/>
</dbReference>
<dbReference type="EMBL" id="JXMS01000009">
    <property type="protein sequence ID" value="OBQ52653.1"/>
    <property type="molecule type" value="Genomic_DNA"/>
</dbReference>
<dbReference type="InterPro" id="IPR014284">
    <property type="entry name" value="RNA_pol_sigma-70_dom"/>
</dbReference>
<feature type="domain" description="RNA polymerase sigma-70 region 2" evidence="6">
    <location>
        <begin position="28"/>
        <end position="91"/>
    </location>
</feature>
<dbReference type="Proteomes" id="UP000091979">
    <property type="component" value="Unassembled WGS sequence"/>
</dbReference>
<dbReference type="InterPro" id="IPR013324">
    <property type="entry name" value="RNA_pol_sigma_r3/r4-like"/>
</dbReference>
<dbReference type="InterPro" id="IPR036388">
    <property type="entry name" value="WH-like_DNA-bd_sf"/>
</dbReference>
<keyword evidence="9" id="KW-1185">Reference proteome</keyword>
<evidence type="ECO:0000256" key="3">
    <source>
        <dbReference type="ARBA" id="ARBA00023082"/>
    </source>
</evidence>
<proteinExistence type="inferred from homology"/>
<dbReference type="STRING" id="1560234.SP90_06680"/>
<dbReference type="OrthoDB" id="9796555at2"/>
<evidence type="ECO:0000256" key="5">
    <source>
        <dbReference type="ARBA" id="ARBA00023163"/>
    </source>
</evidence>
<dbReference type="Pfam" id="PF08281">
    <property type="entry name" value="Sigma70_r4_2"/>
    <property type="match status" value="1"/>
</dbReference>
<keyword evidence="4" id="KW-0238">DNA-binding</keyword>
<feature type="domain" description="RNA polymerase sigma factor 70 region 4 type 2" evidence="7">
    <location>
        <begin position="132"/>
        <end position="180"/>
    </location>
</feature>
<dbReference type="GO" id="GO:0003677">
    <property type="term" value="F:DNA binding"/>
    <property type="evidence" value="ECO:0007669"/>
    <property type="project" value="UniProtKB-KW"/>
</dbReference>
<dbReference type="CDD" id="cd06171">
    <property type="entry name" value="Sigma70_r4"/>
    <property type="match status" value="1"/>
</dbReference>
<evidence type="ECO:0000256" key="2">
    <source>
        <dbReference type="ARBA" id="ARBA00023015"/>
    </source>
</evidence>
<dbReference type="Gene3D" id="1.10.1740.10">
    <property type="match status" value="1"/>
</dbReference>
<dbReference type="PANTHER" id="PTHR43133:SF8">
    <property type="entry name" value="RNA POLYMERASE SIGMA FACTOR HI_1459-RELATED"/>
    <property type="match status" value="1"/>
</dbReference>
<evidence type="ECO:0000256" key="1">
    <source>
        <dbReference type="ARBA" id="ARBA00010641"/>
    </source>
</evidence>
<protein>
    <submittedName>
        <fullName evidence="8">RNA polymerase</fullName>
    </submittedName>
</protein>
<dbReference type="InterPro" id="IPR013325">
    <property type="entry name" value="RNA_pol_sigma_r2"/>
</dbReference>
<keyword evidence="5" id="KW-0804">Transcription</keyword>
<dbReference type="SUPFAM" id="SSF88946">
    <property type="entry name" value="Sigma2 domain of RNA polymerase sigma factors"/>
    <property type="match status" value="1"/>
</dbReference>
<dbReference type="RefSeq" id="WP_066853845.1">
    <property type="nucleotide sequence ID" value="NZ_JXMS01000009.1"/>
</dbReference>
<keyword evidence="2" id="KW-0805">Transcription regulation</keyword>